<name>A0A812QAN5_9DINO</name>
<comment type="caution">
    <text evidence="2">The sequence shown here is derived from an EMBL/GenBank/DDBJ whole genome shotgun (WGS) entry which is preliminary data.</text>
</comment>
<evidence type="ECO:0000313" key="2">
    <source>
        <dbReference type="EMBL" id="CAE7379585.1"/>
    </source>
</evidence>
<dbReference type="Proteomes" id="UP000604046">
    <property type="component" value="Unassembled WGS sequence"/>
</dbReference>
<gene>
    <name evidence="2" type="ORF">SNAT2548_LOCUS20724</name>
</gene>
<feature type="region of interest" description="Disordered" evidence="1">
    <location>
        <begin position="103"/>
        <end position="125"/>
    </location>
</feature>
<accession>A0A812QAN5</accession>
<evidence type="ECO:0000313" key="3">
    <source>
        <dbReference type="Proteomes" id="UP000604046"/>
    </source>
</evidence>
<feature type="region of interest" description="Disordered" evidence="1">
    <location>
        <begin position="143"/>
        <end position="168"/>
    </location>
</feature>
<dbReference type="EMBL" id="CAJNDS010002220">
    <property type="protein sequence ID" value="CAE7379585.1"/>
    <property type="molecule type" value="Genomic_DNA"/>
</dbReference>
<reference evidence="2" key="1">
    <citation type="submission" date="2021-02" db="EMBL/GenBank/DDBJ databases">
        <authorList>
            <person name="Dougan E. K."/>
            <person name="Rhodes N."/>
            <person name="Thang M."/>
            <person name="Chan C."/>
        </authorList>
    </citation>
    <scope>NUCLEOTIDE SEQUENCE</scope>
</reference>
<protein>
    <submittedName>
        <fullName evidence="2">Uncharacterized protein</fullName>
    </submittedName>
</protein>
<sequence>MQRVTGFHHGFCYMPNGFTSLPNKGYGSVNCVNTSTAHAFENAIRNRMLTAAAGGSQRVDIVHLPVQGVQVNVEKWCGGRMQQANEKPMVSPEVVSALMAREQTDRTTSHPALPSSGDQATRAQRAGTMALKKARAMMPAVDLQPTVPNVRPRRGRRIPRSSTRPEKR</sequence>
<dbReference type="AlphaFoldDB" id="A0A812QAN5"/>
<evidence type="ECO:0000256" key="1">
    <source>
        <dbReference type="SAM" id="MobiDB-lite"/>
    </source>
</evidence>
<keyword evidence="3" id="KW-1185">Reference proteome</keyword>
<proteinExistence type="predicted"/>
<organism evidence="2 3">
    <name type="scientific">Symbiodinium natans</name>
    <dbReference type="NCBI Taxonomy" id="878477"/>
    <lineage>
        <taxon>Eukaryota</taxon>
        <taxon>Sar</taxon>
        <taxon>Alveolata</taxon>
        <taxon>Dinophyceae</taxon>
        <taxon>Suessiales</taxon>
        <taxon>Symbiodiniaceae</taxon>
        <taxon>Symbiodinium</taxon>
    </lineage>
</organism>